<dbReference type="InterPro" id="IPR011059">
    <property type="entry name" value="Metal-dep_hydrolase_composite"/>
</dbReference>
<dbReference type="EMBL" id="AGWL01000008">
    <property type="protein sequence ID" value="EKU94623.1"/>
    <property type="molecule type" value="Genomic_DNA"/>
</dbReference>
<dbReference type="Proteomes" id="UP000009888">
    <property type="component" value="Unassembled WGS sequence"/>
</dbReference>
<protein>
    <recommendedName>
        <fullName evidence="3">Amidohydrolase 3 domain-containing protein</fullName>
    </recommendedName>
</protein>
<accession>K9ED51</accession>
<proteinExistence type="predicted"/>
<dbReference type="eggNOG" id="COG0402">
    <property type="taxonomic scope" value="Bacteria"/>
</dbReference>
<dbReference type="STRING" id="202789.GCA_001457435_00534"/>
<dbReference type="GO" id="GO:0004131">
    <property type="term" value="F:cytosine deaminase activity"/>
    <property type="evidence" value="ECO:0007669"/>
    <property type="project" value="TreeGrafter"/>
</dbReference>
<reference evidence="4 5" key="1">
    <citation type="submission" date="2012-09" db="EMBL/GenBank/DDBJ databases">
        <title>The Genome Sequence of Actinobaculum massiliae ACS-171-V-COL2.</title>
        <authorList>
            <consortium name="The Broad Institute Genome Sequencing Platform"/>
            <person name="Earl A."/>
            <person name="Ward D."/>
            <person name="Feldgarden M."/>
            <person name="Gevers D."/>
            <person name="Saerens B."/>
            <person name="Vaneechoutte M."/>
            <person name="Walker B."/>
            <person name="Young S.K."/>
            <person name="Zeng Q."/>
            <person name="Gargeya S."/>
            <person name="Fitzgerald M."/>
            <person name="Haas B."/>
            <person name="Abouelleil A."/>
            <person name="Alvarado L."/>
            <person name="Arachchi H.M."/>
            <person name="Berlin A."/>
            <person name="Chapman S.B."/>
            <person name="Goldberg J."/>
            <person name="Griggs A."/>
            <person name="Gujja S."/>
            <person name="Hansen M."/>
            <person name="Howarth C."/>
            <person name="Imamovic A."/>
            <person name="Larimer J."/>
            <person name="McCowen C."/>
            <person name="Montmayeur A."/>
            <person name="Murphy C."/>
            <person name="Neiman D."/>
            <person name="Pearson M."/>
            <person name="Priest M."/>
            <person name="Roberts A."/>
            <person name="Saif S."/>
            <person name="Shea T."/>
            <person name="Sisk P."/>
            <person name="Sykes S."/>
            <person name="Wortman J."/>
            <person name="Nusbaum C."/>
            <person name="Birren B."/>
        </authorList>
    </citation>
    <scope>NUCLEOTIDE SEQUENCE [LARGE SCALE GENOMIC DNA]</scope>
    <source>
        <strain evidence="5">ACS-171-V-Col2</strain>
    </source>
</reference>
<dbReference type="Gene3D" id="2.30.40.10">
    <property type="entry name" value="Urease, subunit C, domain 1"/>
    <property type="match status" value="1"/>
</dbReference>
<dbReference type="GO" id="GO:0035888">
    <property type="term" value="F:isoguanine deaminase activity"/>
    <property type="evidence" value="ECO:0007669"/>
    <property type="project" value="TreeGrafter"/>
</dbReference>
<organism evidence="4 5">
    <name type="scientific">Actinobaculum massiliense ACS-171-V-Col2</name>
    <dbReference type="NCBI Taxonomy" id="883066"/>
    <lineage>
        <taxon>Bacteria</taxon>
        <taxon>Bacillati</taxon>
        <taxon>Actinomycetota</taxon>
        <taxon>Actinomycetes</taxon>
        <taxon>Actinomycetales</taxon>
        <taxon>Actinomycetaceae</taxon>
        <taxon>Actinobaculum</taxon>
    </lineage>
</organism>
<comment type="caution">
    <text evidence="4">The sequence shown here is derived from an EMBL/GenBank/DDBJ whole genome shotgun (WGS) entry which is preliminary data.</text>
</comment>
<dbReference type="CDD" id="cd01293">
    <property type="entry name" value="Bact_CD"/>
    <property type="match status" value="1"/>
</dbReference>
<evidence type="ECO:0000313" key="5">
    <source>
        <dbReference type="Proteomes" id="UP000009888"/>
    </source>
</evidence>
<dbReference type="Pfam" id="PF07969">
    <property type="entry name" value="Amidohydro_3"/>
    <property type="match status" value="2"/>
</dbReference>
<keyword evidence="2" id="KW-0378">Hydrolase</keyword>
<dbReference type="InterPro" id="IPR013108">
    <property type="entry name" value="Amidohydro_3"/>
</dbReference>
<evidence type="ECO:0000256" key="2">
    <source>
        <dbReference type="ARBA" id="ARBA00022801"/>
    </source>
</evidence>
<dbReference type="AlphaFoldDB" id="K9ED51"/>
<dbReference type="HOGENOM" id="CLU_031758_0_1_11"/>
<dbReference type="PANTHER" id="PTHR32027">
    <property type="entry name" value="CYTOSINE DEAMINASE"/>
    <property type="match status" value="1"/>
</dbReference>
<dbReference type="SUPFAM" id="SSF51556">
    <property type="entry name" value="Metallo-dependent hydrolases"/>
    <property type="match status" value="1"/>
</dbReference>
<evidence type="ECO:0000259" key="3">
    <source>
        <dbReference type="Pfam" id="PF07969"/>
    </source>
</evidence>
<dbReference type="PROSITE" id="PS01137">
    <property type="entry name" value="TATD_1"/>
    <property type="match status" value="1"/>
</dbReference>
<gene>
    <name evidence="4" type="ORF">HMPREF9233_01570</name>
</gene>
<keyword evidence="5" id="KW-1185">Reference proteome</keyword>
<dbReference type="FunFam" id="3.20.20.140:FF:000019">
    <property type="entry name" value="Cytosine deaminase"/>
    <property type="match status" value="1"/>
</dbReference>
<dbReference type="Gene3D" id="3.20.20.140">
    <property type="entry name" value="Metal-dependent hydrolases"/>
    <property type="match status" value="1"/>
</dbReference>
<evidence type="ECO:0000313" key="4">
    <source>
        <dbReference type="EMBL" id="EKU94623.1"/>
    </source>
</evidence>
<dbReference type="SUPFAM" id="SSF51338">
    <property type="entry name" value="Composite domain of metallo-dependent hydrolases"/>
    <property type="match status" value="1"/>
</dbReference>
<sequence>MATKKFTNLSIYRQPEAKEILVEDGVIKAIGCGLPPADQEIDLDGRLVSPPYVDSHLHLDYVGTGRDDAAADNLSGTLFEGIERWSHIKKTQTVEDVKQRAIRGITEEMAHGVQYIRTHVDVTDPQLTGLRAVLELREELAQNVTIQIVSFPQEGMHNYPRGAELVEEGLKMGADAVGGIPHAEWARQYGEESIHRIVDLAVRYDKLIDVHCDETDDPMARFVELLNARVLGEGIGSRTTASHTTSFGSVDNAYAFRMMGLFQKSGMNFTSQGTENAYLQGRADSYPKRRGLTRVKEFLEAGINVSLGQDSIVDPWYPAGNGNLMNVLDNTLHLAQLMSFEQMERALDLITFNGAKTLCIEDIYGIEVGKAANFIVLDAPDPLEAIRQRAGVLASVRNGEFLFKKHTTYETELDIFRPTR</sequence>
<dbReference type="GO" id="GO:0046872">
    <property type="term" value="F:metal ion binding"/>
    <property type="evidence" value="ECO:0007669"/>
    <property type="project" value="UniProtKB-KW"/>
</dbReference>
<evidence type="ECO:0000256" key="1">
    <source>
        <dbReference type="ARBA" id="ARBA00022723"/>
    </source>
</evidence>
<dbReference type="InterPro" id="IPR018228">
    <property type="entry name" value="DNase_TatD-rel_CS"/>
</dbReference>
<dbReference type="InterPro" id="IPR032466">
    <property type="entry name" value="Metal_Hydrolase"/>
</dbReference>
<dbReference type="PANTHER" id="PTHR32027:SF0">
    <property type="entry name" value="CYTOSINE DEAMINASE"/>
    <property type="match status" value="1"/>
</dbReference>
<dbReference type="RefSeq" id="WP_007001775.1">
    <property type="nucleotide sequence ID" value="NZ_JH992956.1"/>
</dbReference>
<name>K9ED51_9ACTO</name>
<feature type="domain" description="Amidohydrolase 3" evidence="3">
    <location>
        <begin position="151"/>
        <end position="401"/>
    </location>
</feature>
<dbReference type="GO" id="GO:0006209">
    <property type="term" value="P:cytosine catabolic process"/>
    <property type="evidence" value="ECO:0007669"/>
    <property type="project" value="TreeGrafter"/>
</dbReference>
<feature type="domain" description="Amidohydrolase 3" evidence="3">
    <location>
        <begin position="39"/>
        <end position="130"/>
    </location>
</feature>
<dbReference type="PATRIC" id="fig|883066.3.peg.1633"/>
<keyword evidence="1" id="KW-0479">Metal-binding</keyword>
<dbReference type="InterPro" id="IPR052349">
    <property type="entry name" value="Metallo-hydrolase_Enzymes"/>
</dbReference>